<evidence type="ECO:0000313" key="1">
    <source>
        <dbReference type="EMBL" id="RJG02956.1"/>
    </source>
</evidence>
<comment type="caution">
    <text evidence="1">The sequence shown here is derived from an EMBL/GenBank/DDBJ whole genome shotgun (WGS) entry which is preliminary data.</text>
</comment>
<reference evidence="2" key="1">
    <citation type="submission" date="2018-09" db="EMBL/GenBank/DDBJ databases">
        <authorList>
            <person name="Zhu H."/>
        </authorList>
    </citation>
    <scope>NUCLEOTIDE SEQUENCE [LARGE SCALE GENOMIC DNA]</scope>
    <source>
        <strain evidence="2">K1S02-23</strain>
    </source>
</reference>
<accession>A0A3A3GL15</accession>
<organism evidence="1 2">
    <name type="scientific">Noviherbaspirillum sedimenti</name>
    <dbReference type="NCBI Taxonomy" id="2320865"/>
    <lineage>
        <taxon>Bacteria</taxon>
        <taxon>Pseudomonadati</taxon>
        <taxon>Pseudomonadota</taxon>
        <taxon>Betaproteobacteria</taxon>
        <taxon>Burkholderiales</taxon>
        <taxon>Oxalobacteraceae</taxon>
        <taxon>Noviherbaspirillum</taxon>
    </lineage>
</organism>
<gene>
    <name evidence="1" type="ORF">D3878_16345</name>
</gene>
<proteinExistence type="predicted"/>
<protein>
    <submittedName>
        <fullName evidence="1">Uncharacterized protein</fullName>
    </submittedName>
</protein>
<dbReference type="Proteomes" id="UP000266327">
    <property type="component" value="Unassembled WGS sequence"/>
</dbReference>
<sequence length="82" mass="9041">MPRAKAVSTWSAWRAPAQHFDHIQLEQPIDGIIPNILGQAGNQKRLIEIAVTHPVGDDKLLTIIKLGFPAIEISLDLEKHTG</sequence>
<evidence type="ECO:0000313" key="2">
    <source>
        <dbReference type="Proteomes" id="UP000266327"/>
    </source>
</evidence>
<dbReference type="EMBL" id="QYUQ01000002">
    <property type="protein sequence ID" value="RJG02956.1"/>
    <property type="molecule type" value="Genomic_DNA"/>
</dbReference>
<keyword evidence="2" id="KW-1185">Reference proteome</keyword>
<name>A0A3A3GL15_9BURK</name>
<dbReference type="AlphaFoldDB" id="A0A3A3GL15"/>